<evidence type="ECO:0000256" key="1">
    <source>
        <dbReference type="ARBA" id="ARBA00004604"/>
    </source>
</evidence>
<dbReference type="InterPro" id="IPR035979">
    <property type="entry name" value="RBD_domain_sf"/>
</dbReference>
<name>A0A427YWX9_9TREE</name>
<accession>A0A427YWX9</accession>
<dbReference type="CDD" id="cd12263">
    <property type="entry name" value="RRM_ABT1_like"/>
    <property type="match status" value="1"/>
</dbReference>
<feature type="compositionally biased region" description="Polar residues" evidence="6">
    <location>
        <begin position="51"/>
        <end position="66"/>
    </location>
</feature>
<dbReference type="InterPro" id="IPR039119">
    <property type="entry name" value="ABT1/Esf2"/>
</dbReference>
<dbReference type="Proteomes" id="UP000279259">
    <property type="component" value="Unassembled WGS sequence"/>
</dbReference>
<dbReference type="OrthoDB" id="287393at2759"/>
<dbReference type="GO" id="GO:0000480">
    <property type="term" value="P:endonucleolytic cleavage in 5'-ETS of tricistronic rRNA transcript (SSU-rRNA, 5.8S rRNA, LSU-rRNA)"/>
    <property type="evidence" value="ECO:0007669"/>
    <property type="project" value="TreeGrafter"/>
</dbReference>
<dbReference type="InterPro" id="IPR012677">
    <property type="entry name" value="Nucleotide-bd_a/b_plait_sf"/>
</dbReference>
<feature type="compositionally biased region" description="Basic and acidic residues" evidence="6">
    <location>
        <begin position="21"/>
        <end position="35"/>
    </location>
</feature>
<evidence type="ECO:0000256" key="3">
    <source>
        <dbReference type="ARBA" id="ARBA00022884"/>
    </source>
</evidence>
<dbReference type="GO" id="GO:0000447">
    <property type="term" value="P:endonucleolytic cleavage in ITS1 to separate SSU-rRNA from 5.8S rRNA and LSU-rRNA from tricistronic rRNA transcript (SSU-rRNA, 5.8S rRNA, LSU-rRNA)"/>
    <property type="evidence" value="ECO:0007669"/>
    <property type="project" value="TreeGrafter"/>
</dbReference>
<dbReference type="GO" id="GO:0005730">
    <property type="term" value="C:nucleolus"/>
    <property type="evidence" value="ECO:0007669"/>
    <property type="project" value="UniProtKB-SubCell"/>
</dbReference>
<keyword evidence="7" id="KW-0472">Membrane</keyword>
<dbReference type="SUPFAM" id="SSF54928">
    <property type="entry name" value="RNA-binding domain, RBD"/>
    <property type="match status" value="1"/>
</dbReference>
<protein>
    <recommendedName>
        <fullName evidence="5">18S rRNA factor 2</fullName>
    </recommendedName>
</protein>
<dbReference type="PANTHER" id="PTHR12311">
    <property type="entry name" value="ACTIVATOR OF BASAL TRANSCRIPTION 1"/>
    <property type="match status" value="1"/>
</dbReference>
<evidence type="ECO:0000256" key="5">
    <source>
        <dbReference type="ARBA" id="ARBA00032634"/>
    </source>
</evidence>
<comment type="subcellular location">
    <subcellularLocation>
        <location evidence="1">Nucleus</location>
        <location evidence="1">Nucleolus</location>
    </subcellularLocation>
</comment>
<reference evidence="8 9" key="1">
    <citation type="submission" date="2018-11" db="EMBL/GenBank/DDBJ databases">
        <title>Genome sequence of Saitozyma podzolica DSM 27192.</title>
        <authorList>
            <person name="Aliyu H."/>
            <person name="Gorte O."/>
            <person name="Ochsenreither K."/>
        </authorList>
    </citation>
    <scope>NUCLEOTIDE SEQUENCE [LARGE SCALE GENOMIC DNA]</scope>
    <source>
        <strain evidence="8 9">DSM 27192</strain>
    </source>
</reference>
<keyword evidence="4" id="KW-0539">Nucleus</keyword>
<evidence type="ECO:0000256" key="2">
    <source>
        <dbReference type="ARBA" id="ARBA00005819"/>
    </source>
</evidence>
<evidence type="ECO:0000256" key="4">
    <source>
        <dbReference type="ARBA" id="ARBA00023242"/>
    </source>
</evidence>
<feature type="transmembrane region" description="Helical" evidence="7">
    <location>
        <begin position="449"/>
        <end position="467"/>
    </location>
</feature>
<dbReference type="EMBL" id="RSCD01000001">
    <property type="protein sequence ID" value="RSH95612.1"/>
    <property type="molecule type" value="Genomic_DNA"/>
</dbReference>
<comment type="similarity">
    <text evidence="2">Belongs to the ESF2/ABP1 family.</text>
</comment>
<organism evidence="8 9">
    <name type="scientific">Saitozyma podzolica</name>
    <dbReference type="NCBI Taxonomy" id="1890683"/>
    <lineage>
        <taxon>Eukaryota</taxon>
        <taxon>Fungi</taxon>
        <taxon>Dikarya</taxon>
        <taxon>Basidiomycota</taxon>
        <taxon>Agaricomycotina</taxon>
        <taxon>Tremellomycetes</taxon>
        <taxon>Tremellales</taxon>
        <taxon>Trimorphomycetaceae</taxon>
        <taxon>Saitozyma</taxon>
    </lineage>
</organism>
<feature type="transmembrane region" description="Helical" evidence="7">
    <location>
        <begin position="356"/>
        <end position="381"/>
    </location>
</feature>
<sequence length="482" mass="53751">MPSNASAGPSAPGRTVKRPRRSSDPHPRELDEAALRARLPPLATVDDPVPRSSTIKRSVAVTSTTGAREDEDEDGPVEAAAEHGEDGGIDRPAKKLKSQVRTALKKSKEVVPGIIYISRVPPGMTPQKVRHLMARWGEVGKVYAQKRDAPTGYNPQSQNQKKTKHERANYTEAWVEFKDKNVAKTVARMLNAEVIGGKKGDRWRDDIWTMKYLSGFKWEMLGEQVAYERQSHQSRLRAEITRAKTEQGEYLRNVELARVLNKRKAKKEAAGQGRMARSDRTMPERSPTPPRDSSSNSTTNAVTHAHEQLDQLHTTLRDLFDFMLQHAAAERAHIDTINFKNAENAERARRRARPYWWGPFGIILSCLLVTTILGGTILLCAARGRWNISRSTSSSSSSSQIALASSECWIIPVLRASQGCWIATLVLLVPFSFYIWYRWEEQDISDEEAVGVLVILFAMLAYLIGGIQCSNDGLSEAFGSGC</sequence>
<dbReference type="GO" id="GO:0003723">
    <property type="term" value="F:RNA binding"/>
    <property type="evidence" value="ECO:0007669"/>
    <property type="project" value="UniProtKB-KW"/>
</dbReference>
<proteinExistence type="inferred from homology"/>
<keyword evidence="7" id="KW-0812">Transmembrane</keyword>
<feature type="transmembrane region" description="Helical" evidence="7">
    <location>
        <begin position="419"/>
        <end position="437"/>
    </location>
</feature>
<dbReference type="PANTHER" id="PTHR12311:SF7">
    <property type="entry name" value="ACTIVATOR OF BASAL TRANSCRIPTION 1"/>
    <property type="match status" value="1"/>
</dbReference>
<evidence type="ECO:0000256" key="6">
    <source>
        <dbReference type="SAM" id="MobiDB-lite"/>
    </source>
</evidence>
<dbReference type="Gene3D" id="3.30.70.330">
    <property type="match status" value="1"/>
</dbReference>
<dbReference type="STRING" id="1890683.A0A427YWX9"/>
<dbReference type="GO" id="GO:0034462">
    <property type="term" value="P:small-subunit processome assembly"/>
    <property type="evidence" value="ECO:0007669"/>
    <property type="project" value="TreeGrafter"/>
</dbReference>
<evidence type="ECO:0000313" key="8">
    <source>
        <dbReference type="EMBL" id="RSH95612.1"/>
    </source>
</evidence>
<feature type="region of interest" description="Disordered" evidence="6">
    <location>
        <begin position="262"/>
        <end position="304"/>
    </location>
</feature>
<keyword evidence="7" id="KW-1133">Transmembrane helix</keyword>
<keyword evidence="9" id="KW-1185">Reference proteome</keyword>
<evidence type="ECO:0000313" key="9">
    <source>
        <dbReference type="Proteomes" id="UP000279259"/>
    </source>
</evidence>
<comment type="caution">
    <text evidence="8">The sequence shown here is derived from an EMBL/GenBank/DDBJ whole genome shotgun (WGS) entry which is preliminary data.</text>
</comment>
<evidence type="ECO:0000256" key="7">
    <source>
        <dbReference type="SAM" id="Phobius"/>
    </source>
</evidence>
<dbReference type="InterPro" id="IPR034353">
    <property type="entry name" value="ABT1/ESF2_RRM"/>
</dbReference>
<keyword evidence="3" id="KW-0694">RNA-binding</keyword>
<feature type="region of interest" description="Disordered" evidence="6">
    <location>
        <begin position="1"/>
        <end position="94"/>
    </location>
</feature>
<dbReference type="AlphaFoldDB" id="A0A427YWX9"/>
<gene>
    <name evidence="8" type="primary">ESF2</name>
    <name evidence="8" type="ORF">EHS25_000704</name>
</gene>
<feature type="compositionally biased region" description="Polar residues" evidence="6">
    <location>
        <begin position="291"/>
        <end position="302"/>
    </location>
</feature>
<feature type="compositionally biased region" description="Basic and acidic residues" evidence="6">
    <location>
        <begin position="80"/>
        <end position="93"/>
    </location>
</feature>
<dbReference type="GO" id="GO:0000472">
    <property type="term" value="P:endonucleolytic cleavage to generate mature 5'-end of SSU-rRNA from (SSU-rRNA, 5.8S rRNA, LSU-rRNA)"/>
    <property type="evidence" value="ECO:0007669"/>
    <property type="project" value="TreeGrafter"/>
</dbReference>